<feature type="transmembrane region" description="Helical" evidence="1">
    <location>
        <begin position="95"/>
        <end position="116"/>
    </location>
</feature>
<gene>
    <name evidence="2" type="ORF">N5C05_07840</name>
</gene>
<dbReference type="RefSeq" id="WP_280053535.1">
    <property type="nucleotide sequence ID" value="NZ_JAOBYN010000005.1"/>
</dbReference>
<name>A0AA42MZG4_AQUAC</name>
<evidence type="ECO:0000313" key="2">
    <source>
        <dbReference type="EMBL" id="MDH1054668.1"/>
    </source>
</evidence>
<protein>
    <submittedName>
        <fullName evidence="2">Uncharacterized protein</fullName>
    </submittedName>
</protein>
<feature type="transmembrane region" description="Helical" evidence="1">
    <location>
        <begin position="64"/>
        <end position="83"/>
    </location>
</feature>
<dbReference type="AlphaFoldDB" id="A0AA42MZG4"/>
<dbReference type="Proteomes" id="UP001158730">
    <property type="component" value="Unassembled WGS sequence"/>
</dbReference>
<evidence type="ECO:0000256" key="1">
    <source>
        <dbReference type="SAM" id="Phobius"/>
    </source>
</evidence>
<keyword evidence="1" id="KW-0812">Transmembrane</keyword>
<sequence length="143" mass="16276">MEQQFSLGVLIFSVFTSFLGSLAFFWYLRGREKRIKSAIAELQFEEQFIEKISKGNVELIRSGFRVFSLAFFVVFMSGAMVLATKIFPFPSFLEGFVYIFSVGAWSAAAAGCFSYFKSLTRLSDVKQAKEKLAEKRQKLEAKL</sequence>
<keyword evidence="1" id="KW-0472">Membrane</keyword>
<reference evidence="2" key="1">
    <citation type="submission" date="2022-09" db="EMBL/GenBank/DDBJ databases">
        <title>Intensive care unit water sources are persistently colonized with multi-drug resistant bacteria and are the site of extensive horizontal gene transfer of antibiotic resistance genes.</title>
        <authorList>
            <person name="Diorio-Toth L."/>
        </authorList>
    </citation>
    <scope>NUCLEOTIDE SEQUENCE</scope>
    <source>
        <strain evidence="2">GD03990</strain>
    </source>
</reference>
<evidence type="ECO:0000313" key="3">
    <source>
        <dbReference type="Proteomes" id="UP001158730"/>
    </source>
</evidence>
<dbReference type="EMBL" id="JAOBYN010000005">
    <property type="protein sequence ID" value="MDH1054668.1"/>
    <property type="molecule type" value="Genomic_DNA"/>
</dbReference>
<organism evidence="2 3">
    <name type="scientific">Aquipseudomonas alcaligenes</name>
    <name type="common">Pseudomonas alcaligenes</name>
    <dbReference type="NCBI Taxonomy" id="43263"/>
    <lineage>
        <taxon>Bacteria</taxon>
        <taxon>Pseudomonadati</taxon>
        <taxon>Pseudomonadota</taxon>
        <taxon>Gammaproteobacteria</taxon>
        <taxon>Pseudomonadales</taxon>
        <taxon>Pseudomonadaceae</taxon>
        <taxon>Aquipseudomonas</taxon>
    </lineage>
</organism>
<comment type="caution">
    <text evidence="2">The sequence shown here is derived from an EMBL/GenBank/DDBJ whole genome shotgun (WGS) entry which is preliminary data.</text>
</comment>
<keyword evidence="1" id="KW-1133">Transmembrane helix</keyword>
<feature type="transmembrane region" description="Helical" evidence="1">
    <location>
        <begin position="6"/>
        <end position="28"/>
    </location>
</feature>
<accession>A0AA42MZG4</accession>
<proteinExistence type="predicted"/>